<evidence type="ECO:0000256" key="2">
    <source>
        <dbReference type="ARBA" id="ARBA00022737"/>
    </source>
</evidence>
<dbReference type="SMART" id="SM00367">
    <property type="entry name" value="LRR_CC"/>
    <property type="match status" value="3"/>
</dbReference>
<keyword evidence="2" id="KW-0677">Repeat</keyword>
<dbReference type="AlphaFoldDB" id="A0A9W9Z561"/>
<sequence>MEEAEFRRLGEIAFNGIKEGRLIFGSNEVGQRLRDSALFHCLPDRRTGSKNEPQFCFIHLTIQEFLAAKHVTDTMSEAELRRFVADHIEEGEWHVVMQFVAGLLGDRNELSIEIFADLLPVTTAAEKIEDIDLRDDSDEPICTSVTCWPTGDQKQIQKLLSSSNCKLSSLDLSLSRITDEGIKHLSKALTNSNCKLSTLSLGYNKAIGTCGIKHLSEALTNSNCKLNSLNLIRNDAITDEGIKHLSEALTNSNCKLSRLDLSNNDAITDEGIKHLSKALTNSNCKLSSLDLSHNYAKTECTSNHKITDEGIKHLSEALANSNCKLSILYLLGTNISAEAERRLLEANRNCKVVTVETPAVTIIRQGSQ</sequence>
<keyword evidence="4" id="KW-1185">Reference proteome</keyword>
<dbReference type="SMART" id="SM00368">
    <property type="entry name" value="LRR_RI"/>
    <property type="match status" value="5"/>
</dbReference>
<accession>A0A9W9Z561</accession>
<name>A0A9W9Z561_9CNID</name>
<comment type="caution">
    <text evidence="3">The sequence shown here is derived from an EMBL/GenBank/DDBJ whole genome shotgun (WGS) entry which is preliminary data.</text>
</comment>
<dbReference type="InterPro" id="IPR001611">
    <property type="entry name" value="Leu-rich_rpt"/>
</dbReference>
<evidence type="ECO:0000256" key="1">
    <source>
        <dbReference type="ARBA" id="ARBA00022614"/>
    </source>
</evidence>
<dbReference type="OrthoDB" id="5979379at2759"/>
<dbReference type="InterPro" id="IPR006553">
    <property type="entry name" value="Leu-rich_rpt_Cys-con_subtyp"/>
</dbReference>
<dbReference type="Gene3D" id="3.80.10.10">
    <property type="entry name" value="Ribonuclease Inhibitor"/>
    <property type="match status" value="2"/>
</dbReference>
<organism evidence="3 4">
    <name type="scientific">Desmophyllum pertusum</name>
    <dbReference type="NCBI Taxonomy" id="174260"/>
    <lineage>
        <taxon>Eukaryota</taxon>
        <taxon>Metazoa</taxon>
        <taxon>Cnidaria</taxon>
        <taxon>Anthozoa</taxon>
        <taxon>Hexacorallia</taxon>
        <taxon>Scleractinia</taxon>
        <taxon>Caryophylliina</taxon>
        <taxon>Caryophylliidae</taxon>
        <taxon>Desmophyllum</taxon>
    </lineage>
</organism>
<dbReference type="InterPro" id="IPR032675">
    <property type="entry name" value="LRR_dom_sf"/>
</dbReference>
<dbReference type="Pfam" id="PF13516">
    <property type="entry name" value="LRR_6"/>
    <property type="match status" value="3"/>
</dbReference>
<reference evidence="3" key="1">
    <citation type="submission" date="2023-01" db="EMBL/GenBank/DDBJ databases">
        <title>Genome assembly of the deep-sea coral Lophelia pertusa.</title>
        <authorList>
            <person name="Herrera S."/>
            <person name="Cordes E."/>
        </authorList>
    </citation>
    <scope>NUCLEOTIDE SEQUENCE</scope>
    <source>
        <strain evidence="3">USNM1676648</strain>
        <tissue evidence="3">Polyp</tissue>
    </source>
</reference>
<protein>
    <submittedName>
        <fullName evidence="3">NACHT, LRR and PYD domains-containing protein 12</fullName>
    </submittedName>
</protein>
<gene>
    <name evidence="3" type="primary">NLRP12_1</name>
    <name evidence="3" type="ORF">OS493_009301</name>
</gene>
<evidence type="ECO:0000313" key="4">
    <source>
        <dbReference type="Proteomes" id="UP001163046"/>
    </source>
</evidence>
<dbReference type="PANTHER" id="PTHR24106">
    <property type="entry name" value="NACHT, LRR AND CARD DOMAINS-CONTAINING"/>
    <property type="match status" value="1"/>
</dbReference>
<proteinExistence type="predicted"/>
<dbReference type="SUPFAM" id="SSF52047">
    <property type="entry name" value="RNI-like"/>
    <property type="match status" value="1"/>
</dbReference>
<dbReference type="Proteomes" id="UP001163046">
    <property type="component" value="Unassembled WGS sequence"/>
</dbReference>
<keyword evidence="1" id="KW-0433">Leucine-rich repeat</keyword>
<dbReference type="InterPro" id="IPR051261">
    <property type="entry name" value="NLR"/>
</dbReference>
<dbReference type="EMBL" id="MU826829">
    <property type="protein sequence ID" value="KAJ7373973.1"/>
    <property type="molecule type" value="Genomic_DNA"/>
</dbReference>
<evidence type="ECO:0000313" key="3">
    <source>
        <dbReference type="EMBL" id="KAJ7373973.1"/>
    </source>
</evidence>